<protein>
    <recommendedName>
        <fullName evidence="3">Alkylmercury lyase-like protein</fullName>
    </recommendedName>
</protein>
<keyword evidence="2" id="KW-1185">Reference proteome</keyword>
<dbReference type="Proteomes" id="UP000624325">
    <property type="component" value="Unassembled WGS sequence"/>
</dbReference>
<dbReference type="EMBL" id="BONC01000073">
    <property type="protein sequence ID" value="GIF60683.1"/>
    <property type="molecule type" value="Genomic_DNA"/>
</dbReference>
<accession>A0ABQ4CD30</accession>
<evidence type="ECO:0000313" key="1">
    <source>
        <dbReference type="EMBL" id="GIF60683.1"/>
    </source>
</evidence>
<gene>
    <name evidence="1" type="ORF">Air01nite_67780</name>
</gene>
<organism evidence="1 2">
    <name type="scientific">Asanoa iriomotensis</name>
    <dbReference type="NCBI Taxonomy" id="234613"/>
    <lineage>
        <taxon>Bacteria</taxon>
        <taxon>Bacillati</taxon>
        <taxon>Actinomycetota</taxon>
        <taxon>Actinomycetes</taxon>
        <taxon>Micromonosporales</taxon>
        <taxon>Micromonosporaceae</taxon>
        <taxon>Asanoa</taxon>
    </lineage>
</organism>
<comment type="caution">
    <text evidence="1">The sequence shown here is derived from an EMBL/GenBank/DDBJ whole genome shotgun (WGS) entry which is preliminary data.</text>
</comment>
<sequence>MGSRRFGAADQALFDVVARRGADNAALIQGACQALIDGLDSPALRDLAGASVRDRPTDVHELVVAALAELDIPYPGTIVGPLARRPGVDVLRLDIGPADDGSFQVRVHVNGAEMTSAGAGLGMDPYDILIPTNRLVATAVPTRSPIARCGCGVYGCGSTDIAIVRDGDLVHWDWLLEMPMGRGVSFAAADYDAEVDRVARDHSWETPARTAGRLVLTDLDYDRLAAFGLKPSWVANHYRYPERFLVALTIRDDYQVFVTTPWRGRGPEELARAVHATLAAPPAKWNATWHPTRPALTGPPAIAGRSWRRERI</sequence>
<evidence type="ECO:0008006" key="3">
    <source>
        <dbReference type="Google" id="ProtNLM"/>
    </source>
</evidence>
<proteinExistence type="predicted"/>
<reference evidence="1 2" key="1">
    <citation type="submission" date="2021-01" db="EMBL/GenBank/DDBJ databases">
        <title>Whole genome shotgun sequence of Asanoa iriomotensis NBRC 100142.</title>
        <authorList>
            <person name="Komaki H."/>
            <person name="Tamura T."/>
        </authorList>
    </citation>
    <scope>NUCLEOTIDE SEQUENCE [LARGE SCALE GENOMIC DNA]</scope>
    <source>
        <strain evidence="1 2">NBRC 100142</strain>
    </source>
</reference>
<name>A0ABQ4CD30_9ACTN</name>
<evidence type="ECO:0000313" key="2">
    <source>
        <dbReference type="Proteomes" id="UP000624325"/>
    </source>
</evidence>